<gene>
    <name evidence="2" type="ORF">TCNE_LOCUS18179</name>
</gene>
<dbReference type="EMBL" id="UYWY01025212">
    <property type="protein sequence ID" value="VDM49500.1"/>
    <property type="molecule type" value="Genomic_DNA"/>
</dbReference>
<evidence type="ECO:0000313" key="3">
    <source>
        <dbReference type="Proteomes" id="UP000050794"/>
    </source>
</evidence>
<keyword evidence="1" id="KW-0732">Signal</keyword>
<feature type="chain" id="PRO_5044553721" evidence="1">
    <location>
        <begin position="18"/>
        <end position="209"/>
    </location>
</feature>
<organism evidence="3 4">
    <name type="scientific">Toxocara canis</name>
    <name type="common">Canine roundworm</name>
    <dbReference type="NCBI Taxonomy" id="6265"/>
    <lineage>
        <taxon>Eukaryota</taxon>
        <taxon>Metazoa</taxon>
        <taxon>Ecdysozoa</taxon>
        <taxon>Nematoda</taxon>
        <taxon>Chromadorea</taxon>
        <taxon>Rhabditida</taxon>
        <taxon>Spirurina</taxon>
        <taxon>Ascaridomorpha</taxon>
        <taxon>Ascaridoidea</taxon>
        <taxon>Toxocaridae</taxon>
        <taxon>Toxocara</taxon>
    </lineage>
</organism>
<protein>
    <submittedName>
        <fullName evidence="2 4">Uncharacterized protein</fullName>
    </submittedName>
</protein>
<evidence type="ECO:0000256" key="1">
    <source>
        <dbReference type="SAM" id="SignalP"/>
    </source>
</evidence>
<proteinExistence type="predicted"/>
<dbReference type="WBParaSite" id="TCNE_0001818301-mRNA-1">
    <property type="protein sequence ID" value="TCNE_0001818301-mRNA-1"/>
    <property type="gene ID" value="TCNE_0001818301"/>
</dbReference>
<dbReference type="Proteomes" id="UP000050794">
    <property type="component" value="Unassembled WGS sequence"/>
</dbReference>
<dbReference type="AlphaFoldDB" id="A0A183VBQ9"/>
<accession>A0A183VBQ9</accession>
<evidence type="ECO:0000313" key="2">
    <source>
        <dbReference type="EMBL" id="VDM49500.1"/>
    </source>
</evidence>
<reference evidence="2 3" key="2">
    <citation type="submission" date="2018-11" db="EMBL/GenBank/DDBJ databases">
        <authorList>
            <consortium name="Pathogen Informatics"/>
        </authorList>
    </citation>
    <scope>NUCLEOTIDE SEQUENCE [LARGE SCALE GENOMIC DNA]</scope>
</reference>
<feature type="signal peptide" evidence="1">
    <location>
        <begin position="1"/>
        <end position="17"/>
    </location>
</feature>
<keyword evidence="3" id="KW-1185">Reference proteome</keyword>
<reference evidence="4" key="1">
    <citation type="submission" date="2016-06" db="UniProtKB">
        <authorList>
            <consortium name="WormBaseParasite"/>
        </authorList>
    </citation>
    <scope>IDENTIFICATION</scope>
</reference>
<name>A0A183VBQ9_TOXCA</name>
<evidence type="ECO:0000313" key="4">
    <source>
        <dbReference type="WBParaSite" id="TCNE_0001818301-mRNA-1"/>
    </source>
</evidence>
<sequence>MSLRALVVIFVITSVCAKKRRNYDSDEEHGDDVTSSPVMDRLVLNLASAFVKSILPEVEQASIPISSELRRAPQSQNLFDQTTIGRSGAYSSILGEQDSPSTLHGTDGALFGKERSPSTTFPDLFALASSGQAPFGFANHQQQPFSRIASLNLATLNKARNERYLADLRRHQRELQQYTANQMYFLDEQRRYQEAMLDHQATAAVMAVR</sequence>